<dbReference type="AlphaFoldDB" id="A0A9W8JRW6"/>
<evidence type="ECO:0000313" key="4">
    <source>
        <dbReference type="Proteomes" id="UP001148786"/>
    </source>
</evidence>
<feature type="domain" description="F-box" evidence="2">
    <location>
        <begin position="14"/>
        <end position="49"/>
    </location>
</feature>
<dbReference type="Proteomes" id="UP001148786">
    <property type="component" value="Unassembled WGS sequence"/>
</dbReference>
<accession>A0A9W8JRW6</accession>
<dbReference type="InterPro" id="IPR001810">
    <property type="entry name" value="F-box_dom"/>
</dbReference>
<keyword evidence="4" id="KW-1185">Reference proteome</keyword>
<reference evidence="3" key="1">
    <citation type="submission" date="2022-07" db="EMBL/GenBank/DDBJ databases">
        <title>Genome Sequence of Agrocybe chaxingu.</title>
        <authorList>
            <person name="Buettner E."/>
        </authorList>
    </citation>
    <scope>NUCLEOTIDE SEQUENCE</scope>
    <source>
        <strain evidence="3">MP-N11</strain>
    </source>
</reference>
<evidence type="ECO:0000259" key="2">
    <source>
        <dbReference type="Pfam" id="PF00646"/>
    </source>
</evidence>
<dbReference type="EMBL" id="JANKHO010001757">
    <property type="protein sequence ID" value="KAJ3499166.1"/>
    <property type="molecule type" value="Genomic_DNA"/>
</dbReference>
<protein>
    <recommendedName>
        <fullName evidence="2">F-box domain-containing protein</fullName>
    </recommendedName>
</protein>
<proteinExistence type="predicted"/>
<evidence type="ECO:0000256" key="1">
    <source>
        <dbReference type="SAM" id="MobiDB-lite"/>
    </source>
</evidence>
<dbReference type="Pfam" id="PF00646">
    <property type="entry name" value="F-box"/>
    <property type="match status" value="1"/>
</dbReference>
<name>A0A9W8JRW6_9AGAR</name>
<comment type="caution">
    <text evidence="3">The sequence shown here is derived from an EMBL/GenBank/DDBJ whole genome shotgun (WGS) entry which is preliminary data.</text>
</comment>
<feature type="compositionally biased region" description="Basic and acidic residues" evidence="1">
    <location>
        <begin position="383"/>
        <end position="393"/>
    </location>
</feature>
<sequence>MNNPQAQVRITPLMPPELINAIISEVDSKQALLNLRLTSKLFREMVTPPAFRTFDIPMKSNATKLVADFLEAPHLVKFVHELRVNAQEGTKAFGDVIKDREGNDVVLYPDLDELAYHLTISRIREIQGLVLTAVAGFTNVHTLCLYFPEMGQPGYPGWDEKKEGLTYNLGYHICEALRESHIKSTLQTLEIQCLPACAILLNVLSSPSSSLTSLTITECLPKVYLRFSFWDLSTYPLLQHLHLSKVGITIKRRRSNDALQTDLEAFLFRHRGSIKTVRLEECLIAVTRVIPSFPRTWADVWRNVEENIPHLERFEFEPAPRNPLDVSSISSDSGDYIGLSYGVYRSLPGAYFPLLLGERDRADRDFPSERDDGAAWEKLQSTLDERKKGSTGD</sequence>
<gene>
    <name evidence="3" type="ORF">NLJ89_g10129</name>
</gene>
<dbReference type="OrthoDB" id="2745898at2759"/>
<feature type="region of interest" description="Disordered" evidence="1">
    <location>
        <begin position="363"/>
        <end position="393"/>
    </location>
</feature>
<organism evidence="3 4">
    <name type="scientific">Agrocybe chaxingu</name>
    <dbReference type="NCBI Taxonomy" id="84603"/>
    <lineage>
        <taxon>Eukaryota</taxon>
        <taxon>Fungi</taxon>
        <taxon>Dikarya</taxon>
        <taxon>Basidiomycota</taxon>
        <taxon>Agaricomycotina</taxon>
        <taxon>Agaricomycetes</taxon>
        <taxon>Agaricomycetidae</taxon>
        <taxon>Agaricales</taxon>
        <taxon>Agaricineae</taxon>
        <taxon>Strophariaceae</taxon>
        <taxon>Agrocybe</taxon>
    </lineage>
</organism>
<feature type="compositionally biased region" description="Basic and acidic residues" evidence="1">
    <location>
        <begin position="363"/>
        <end position="375"/>
    </location>
</feature>
<evidence type="ECO:0000313" key="3">
    <source>
        <dbReference type="EMBL" id="KAJ3499166.1"/>
    </source>
</evidence>